<dbReference type="Gene3D" id="1.10.8.60">
    <property type="match status" value="1"/>
</dbReference>
<evidence type="ECO:0000256" key="4">
    <source>
        <dbReference type="ARBA" id="ARBA00022753"/>
    </source>
</evidence>
<evidence type="ECO:0000256" key="2">
    <source>
        <dbReference type="ARBA" id="ARBA00006914"/>
    </source>
</evidence>
<dbReference type="Proteomes" id="UP000054097">
    <property type="component" value="Unassembled WGS sequence"/>
</dbReference>
<dbReference type="HOGENOM" id="CLU_000688_21_2_1"/>
<keyword evidence="4" id="KW-0967">Endosome</keyword>
<dbReference type="InterPro" id="IPR050304">
    <property type="entry name" value="MT-severing_AAA_ATPase"/>
</dbReference>
<dbReference type="InterPro" id="IPR027417">
    <property type="entry name" value="P-loop_NTPase"/>
</dbReference>
<keyword evidence="6" id="KW-0472">Membrane</keyword>
<evidence type="ECO:0000259" key="7">
    <source>
        <dbReference type="SMART" id="SM00382"/>
    </source>
</evidence>
<accession>A0A0C3APY6</accession>
<proteinExistence type="inferred from homology"/>
<dbReference type="Gene3D" id="3.40.50.300">
    <property type="entry name" value="P-loop containing nucleotide triphosphate hydrolases"/>
    <property type="match status" value="1"/>
</dbReference>
<feature type="domain" description="AAA+ ATPase" evidence="7">
    <location>
        <begin position="63"/>
        <end position="198"/>
    </location>
</feature>
<dbReference type="FunFam" id="3.40.50.300:FF:000043">
    <property type="entry name" value="Vacuolar protein sorting-associated protein 4"/>
    <property type="match status" value="1"/>
</dbReference>
<dbReference type="Pfam" id="PF00004">
    <property type="entry name" value="AAA"/>
    <property type="match status" value="1"/>
</dbReference>
<feature type="non-terminal residue" evidence="8">
    <location>
        <position position="1"/>
    </location>
</feature>
<protein>
    <recommendedName>
        <fullName evidence="7">AAA+ ATPase domain-containing protein</fullName>
    </recommendedName>
</protein>
<dbReference type="GO" id="GO:0007033">
    <property type="term" value="P:vacuole organization"/>
    <property type="evidence" value="ECO:0007669"/>
    <property type="project" value="TreeGrafter"/>
</dbReference>
<dbReference type="InterPro" id="IPR003959">
    <property type="entry name" value="ATPase_AAA_core"/>
</dbReference>
<dbReference type="GO" id="GO:0016197">
    <property type="term" value="P:endosomal transport"/>
    <property type="evidence" value="ECO:0007669"/>
    <property type="project" value="TreeGrafter"/>
</dbReference>
<dbReference type="GO" id="GO:0010008">
    <property type="term" value="C:endosome membrane"/>
    <property type="evidence" value="ECO:0007669"/>
    <property type="project" value="UniProtKB-SubCell"/>
</dbReference>
<dbReference type="InterPro" id="IPR003593">
    <property type="entry name" value="AAA+_ATPase"/>
</dbReference>
<dbReference type="PANTHER" id="PTHR23074:SF83">
    <property type="entry name" value="VACUOLAR PROTEIN SORTING-ASSOCIATED PROTEIN 4A"/>
    <property type="match status" value="1"/>
</dbReference>
<evidence type="ECO:0000256" key="5">
    <source>
        <dbReference type="ARBA" id="ARBA00022840"/>
    </source>
</evidence>
<evidence type="ECO:0000256" key="3">
    <source>
        <dbReference type="ARBA" id="ARBA00022741"/>
    </source>
</evidence>
<dbReference type="SUPFAM" id="SSF52540">
    <property type="entry name" value="P-loop containing nucleoside triphosphate hydrolases"/>
    <property type="match status" value="1"/>
</dbReference>
<keyword evidence="9" id="KW-1185">Reference proteome</keyword>
<evidence type="ECO:0000256" key="1">
    <source>
        <dbReference type="ARBA" id="ARBA00004481"/>
    </source>
</evidence>
<dbReference type="STRING" id="933852.A0A0C3APY6"/>
<dbReference type="Pfam" id="PF09336">
    <property type="entry name" value="Vps4_C"/>
    <property type="match status" value="1"/>
</dbReference>
<sequence>SQQGNDESYSQQLRKGLESTIIVESPNVHWDDIAGLGQAKEELQESIILPMKFPQLFTGKRKARTGILLYGPPGTGKSYLAKAVATEVKCPLFSISSSDIFSKWLGESEKHVKNIFEMARERKPSIIFIDEVEALCSSRETGVEDHKSGTKTEFLVQMDGVGHDNSGILVLAATNLPWALDPAMRRRFQRRIHIGLPDQKARTSMFEIGVGKTPCDLSAEDYTRLGSKPEGVSGSDISIVVQEALMQPVKKINTATHYRKVYVKGVEKLTPSDHSEPGSVPMNWRKVPADKLLEPPLRTSDFFNAVNKIKPSVSEEDILRSKEWTKEYGLKGA</sequence>
<gene>
    <name evidence="8" type="ORF">M408DRAFT_324024</name>
</gene>
<dbReference type="GO" id="GO:0005524">
    <property type="term" value="F:ATP binding"/>
    <property type="evidence" value="ECO:0007669"/>
    <property type="project" value="UniProtKB-KW"/>
</dbReference>
<organism evidence="8 9">
    <name type="scientific">Serendipita vermifera MAFF 305830</name>
    <dbReference type="NCBI Taxonomy" id="933852"/>
    <lineage>
        <taxon>Eukaryota</taxon>
        <taxon>Fungi</taxon>
        <taxon>Dikarya</taxon>
        <taxon>Basidiomycota</taxon>
        <taxon>Agaricomycotina</taxon>
        <taxon>Agaricomycetes</taxon>
        <taxon>Sebacinales</taxon>
        <taxon>Serendipitaceae</taxon>
        <taxon>Serendipita</taxon>
    </lineage>
</organism>
<comment type="similarity">
    <text evidence="2">Belongs to the AAA ATPase family.</text>
</comment>
<dbReference type="OrthoDB" id="29072at2759"/>
<dbReference type="EMBL" id="KN824363">
    <property type="protein sequence ID" value="KIM22099.1"/>
    <property type="molecule type" value="Genomic_DNA"/>
</dbReference>
<reference evidence="9" key="2">
    <citation type="submission" date="2015-01" db="EMBL/GenBank/DDBJ databases">
        <title>Evolutionary Origins and Diversification of the Mycorrhizal Mutualists.</title>
        <authorList>
            <consortium name="DOE Joint Genome Institute"/>
            <consortium name="Mycorrhizal Genomics Consortium"/>
            <person name="Kohler A."/>
            <person name="Kuo A."/>
            <person name="Nagy L.G."/>
            <person name="Floudas D."/>
            <person name="Copeland A."/>
            <person name="Barry K.W."/>
            <person name="Cichocki N."/>
            <person name="Veneault-Fourrey C."/>
            <person name="LaButti K."/>
            <person name="Lindquist E.A."/>
            <person name="Lipzen A."/>
            <person name="Lundell T."/>
            <person name="Morin E."/>
            <person name="Murat C."/>
            <person name="Riley R."/>
            <person name="Ohm R."/>
            <person name="Sun H."/>
            <person name="Tunlid A."/>
            <person name="Henrissat B."/>
            <person name="Grigoriev I.V."/>
            <person name="Hibbett D.S."/>
            <person name="Martin F."/>
        </authorList>
    </citation>
    <scope>NUCLEOTIDE SEQUENCE [LARGE SCALE GENOMIC DNA]</scope>
    <source>
        <strain evidence="9">MAFF 305830</strain>
    </source>
</reference>
<evidence type="ECO:0000313" key="9">
    <source>
        <dbReference type="Proteomes" id="UP000054097"/>
    </source>
</evidence>
<evidence type="ECO:0000313" key="8">
    <source>
        <dbReference type="EMBL" id="KIM22099.1"/>
    </source>
</evidence>
<dbReference type="SMART" id="SM00382">
    <property type="entry name" value="AAA"/>
    <property type="match status" value="1"/>
</dbReference>
<name>A0A0C3APY6_SERVB</name>
<keyword evidence="5" id="KW-0067">ATP-binding</keyword>
<reference evidence="8 9" key="1">
    <citation type="submission" date="2014-04" db="EMBL/GenBank/DDBJ databases">
        <authorList>
            <consortium name="DOE Joint Genome Institute"/>
            <person name="Kuo A."/>
            <person name="Zuccaro A."/>
            <person name="Kohler A."/>
            <person name="Nagy L.G."/>
            <person name="Floudas D."/>
            <person name="Copeland A."/>
            <person name="Barry K.W."/>
            <person name="Cichocki N."/>
            <person name="Veneault-Fourrey C."/>
            <person name="LaButti K."/>
            <person name="Lindquist E.A."/>
            <person name="Lipzen A."/>
            <person name="Lundell T."/>
            <person name="Morin E."/>
            <person name="Murat C."/>
            <person name="Sun H."/>
            <person name="Tunlid A."/>
            <person name="Henrissat B."/>
            <person name="Grigoriev I.V."/>
            <person name="Hibbett D.S."/>
            <person name="Martin F."/>
            <person name="Nordberg H.P."/>
            <person name="Cantor M.N."/>
            <person name="Hua S.X."/>
        </authorList>
    </citation>
    <scope>NUCLEOTIDE SEQUENCE [LARGE SCALE GENOMIC DNA]</scope>
    <source>
        <strain evidence="8 9">MAFF 305830</strain>
    </source>
</reference>
<dbReference type="PANTHER" id="PTHR23074">
    <property type="entry name" value="AAA DOMAIN-CONTAINING"/>
    <property type="match status" value="1"/>
</dbReference>
<dbReference type="FunFam" id="1.10.8.60:FF:000015">
    <property type="entry name" value="vacuolar protein sorting-associated protein 4A"/>
    <property type="match status" value="1"/>
</dbReference>
<dbReference type="InterPro" id="IPR015415">
    <property type="entry name" value="Spast_Vps4_C"/>
</dbReference>
<dbReference type="AlphaFoldDB" id="A0A0C3APY6"/>
<dbReference type="GO" id="GO:0045324">
    <property type="term" value="P:late endosome to vacuole transport"/>
    <property type="evidence" value="ECO:0007669"/>
    <property type="project" value="UniProtKB-ARBA"/>
</dbReference>
<dbReference type="GO" id="GO:0016887">
    <property type="term" value="F:ATP hydrolysis activity"/>
    <property type="evidence" value="ECO:0007669"/>
    <property type="project" value="InterPro"/>
</dbReference>
<keyword evidence="3" id="KW-0547">Nucleotide-binding</keyword>
<evidence type="ECO:0000256" key="6">
    <source>
        <dbReference type="ARBA" id="ARBA00023136"/>
    </source>
</evidence>
<comment type="subcellular location">
    <subcellularLocation>
        <location evidence="1">Endosome membrane</location>
        <topology evidence="1">Peripheral membrane protein</topology>
    </subcellularLocation>
</comment>